<protein>
    <submittedName>
        <fullName evidence="1">Uncharacterized protein</fullName>
    </submittedName>
</protein>
<dbReference type="AlphaFoldDB" id="A0AAV1IVQ1"/>
<evidence type="ECO:0000313" key="1">
    <source>
        <dbReference type="EMBL" id="CAK1541303.1"/>
    </source>
</evidence>
<reference evidence="1 2" key="1">
    <citation type="submission" date="2023-11" db="EMBL/GenBank/DDBJ databases">
        <authorList>
            <person name="Okamura Y."/>
        </authorList>
    </citation>
    <scope>NUCLEOTIDE SEQUENCE [LARGE SCALE GENOMIC DNA]</scope>
</reference>
<evidence type="ECO:0000313" key="2">
    <source>
        <dbReference type="Proteomes" id="UP001497472"/>
    </source>
</evidence>
<organism evidence="1 2">
    <name type="scientific">Leptosia nina</name>
    <dbReference type="NCBI Taxonomy" id="320188"/>
    <lineage>
        <taxon>Eukaryota</taxon>
        <taxon>Metazoa</taxon>
        <taxon>Ecdysozoa</taxon>
        <taxon>Arthropoda</taxon>
        <taxon>Hexapoda</taxon>
        <taxon>Insecta</taxon>
        <taxon>Pterygota</taxon>
        <taxon>Neoptera</taxon>
        <taxon>Endopterygota</taxon>
        <taxon>Lepidoptera</taxon>
        <taxon>Glossata</taxon>
        <taxon>Ditrysia</taxon>
        <taxon>Papilionoidea</taxon>
        <taxon>Pieridae</taxon>
        <taxon>Pierinae</taxon>
        <taxon>Leptosia</taxon>
    </lineage>
</organism>
<comment type="caution">
    <text evidence="1">The sequence shown here is derived from an EMBL/GenBank/DDBJ whole genome shotgun (WGS) entry which is preliminary data.</text>
</comment>
<sequence>MTDSLKIKANKEYKVARKTILILINALFDLQKLSLNSNPDPALLKEYRQRCFSLISRIYSQLLKHTSYPNEAEELYKFLLSINQQTGDIIKRIGTGNKKIISDECFCREDKCAASVCSRKCQKACAVKPRLTKYVCSGNNKSVDIDHICDGFNNCPMKDDEQDCRQDICRSYHLAILRLKVEKVGSKQKGTAMGEVLSTWKAKVISTLKVAERTGKPTPKIIKDIIKDILRDLVVTYGSVEEYRRKDNHYALQEFSDIAKSIQDAVRSCGR</sequence>
<keyword evidence="2" id="KW-1185">Reference proteome</keyword>
<gene>
    <name evidence="1" type="ORF">LNINA_LOCUS1297</name>
</gene>
<dbReference type="Proteomes" id="UP001497472">
    <property type="component" value="Unassembled WGS sequence"/>
</dbReference>
<dbReference type="EMBL" id="CAVLEF010000002">
    <property type="protein sequence ID" value="CAK1541303.1"/>
    <property type="molecule type" value="Genomic_DNA"/>
</dbReference>
<proteinExistence type="predicted"/>
<accession>A0AAV1IVQ1</accession>
<name>A0AAV1IVQ1_9NEOP</name>